<name>A0A1X6MW27_9APHY</name>
<dbReference type="RefSeq" id="XP_024337343.1">
    <property type="nucleotide sequence ID" value="XM_024477772.1"/>
</dbReference>
<dbReference type="EMBL" id="KZ110600">
    <property type="protein sequence ID" value="OSX60549.1"/>
    <property type="molecule type" value="Genomic_DNA"/>
</dbReference>
<dbReference type="AlphaFoldDB" id="A0A1X6MW27"/>
<evidence type="ECO:0000313" key="2">
    <source>
        <dbReference type="Proteomes" id="UP000194127"/>
    </source>
</evidence>
<evidence type="ECO:0000313" key="1">
    <source>
        <dbReference type="EMBL" id="OSX60549.1"/>
    </source>
</evidence>
<gene>
    <name evidence="1" type="ORF">POSPLADRAFT_1040632</name>
</gene>
<dbReference type="GeneID" id="36322722"/>
<keyword evidence="2" id="KW-1185">Reference proteome</keyword>
<reference evidence="1 2" key="1">
    <citation type="submission" date="2017-04" db="EMBL/GenBank/DDBJ databases">
        <title>Genome Sequence of the Model Brown-Rot Fungus Postia placenta SB12.</title>
        <authorList>
            <consortium name="DOE Joint Genome Institute"/>
            <person name="Gaskell J."/>
            <person name="Kersten P."/>
            <person name="Larrondo L.F."/>
            <person name="Canessa P."/>
            <person name="Martinez D."/>
            <person name="Hibbett D."/>
            <person name="Schmoll M."/>
            <person name="Kubicek C.P."/>
            <person name="Martinez A.T."/>
            <person name="Yadav J."/>
            <person name="Master E."/>
            <person name="Magnuson J.K."/>
            <person name="James T."/>
            <person name="Yaver D."/>
            <person name="Berka R."/>
            <person name="Labutti K."/>
            <person name="Lipzen A."/>
            <person name="Aerts A."/>
            <person name="Barry K."/>
            <person name="Henrissat B."/>
            <person name="Blanchette R."/>
            <person name="Grigoriev I."/>
            <person name="Cullen D."/>
        </authorList>
    </citation>
    <scope>NUCLEOTIDE SEQUENCE [LARGE SCALE GENOMIC DNA]</scope>
    <source>
        <strain evidence="1 2">MAD-698-R-SB12</strain>
    </source>
</reference>
<feature type="non-terminal residue" evidence="1">
    <location>
        <position position="70"/>
    </location>
</feature>
<accession>A0A1X6MW27</accession>
<proteinExistence type="predicted"/>
<feature type="non-terminal residue" evidence="1">
    <location>
        <position position="1"/>
    </location>
</feature>
<dbReference type="Proteomes" id="UP000194127">
    <property type="component" value="Unassembled WGS sequence"/>
</dbReference>
<organism evidence="1 2">
    <name type="scientific">Postia placenta MAD-698-R-SB12</name>
    <dbReference type="NCBI Taxonomy" id="670580"/>
    <lineage>
        <taxon>Eukaryota</taxon>
        <taxon>Fungi</taxon>
        <taxon>Dikarya</taxon>
        <taxon>Basidiomycota</taxon>
        <taxon>Agaricomycotina</taxon>
        <taxon>Agaricomycetes</taxon>
        <taxon>Polyporales</taxon>
        <taxon>Adustoporiaceae</taxon>
        <taxon>Rhodonia</taxon>
    </lineage>
</organism>
<sequence>PHNVSASHLLRSPRLLPPHTLTERYAQHTASSRYSSGSLCTRPADRLTCACGQGHYSIFVHNLPPSSSLN</sequence>
<protein>
    <submittedName>
        <fullName evidence="1">Uncharacterized protein</fullName>
    </submittedName>
</protein>